<name>A0ABW3XUE1_9ACTN</name>
<protein>
    <submittedName>
        <fullName evidence="1">Uncharacterized protein</fullName>
    </submittedName>
</protein>
<reference evidence="2" key="1">
    <citation type="journal article" date="2019" name="Int. J. Syst. Evol. Microbiol.">
        <title>The Global Catalogue of Microorganisms (GCM) 10K type strain sequencing project: providing services to taxonomists for standard genome sequencing and annotation.</title>
        <authorList>
            <consortium name="The Broad Institute Genomics Platform"/>
            <consortium name="The Broad Institute Genome Sequencing Center for Infectious Disease"/>
            <person name="Wu L."/>
            <person name="Ma J."/>
        </authorList>
    </citation>
    <scope>NUCLEOTIDE SEQUENCE [LARGE SCALE GENOMIC DNA]</scope>
    <source>
        <strain evidence="2">CGMCC 4.7020</strain>
    </source>
</reference>
<comment type="caution">
    <text evidence="1">The sequence shown here is derived from an EMBL/GenBank/DDBJ whole genome shotgun (WGS) entry which is preliminary data.</text>
</comment>
<keyword evidence="2" id="KW-1185">Reference proteome</keyword>
<dbReference type="Proteomes" id="UP001597058">
    <property type="component" value="Unassembled WGS sequence"/>
</dbReference>
<accession>A0ABW3XUE1</accession>
<evidence type="ECO:0000313" key="1">
    <source>
        <dbReference type="EMBL" id="MFD1312879.1"/>
    </source>
</evidence>
<dbReference type="EMBL" id="JBHTMM010000143">
    <property type="protein sequence ID" value="MFD1312879.1"/>
    <property type="molecule type" value="Genomic_DNA"/>
</dbReference>
<dbReference type="RefSeq" id="WP_381242372.1">
    <property type="nucleotide sequence ID" value="NZ_JBHSKH010000118.1"/>
</dbReference>
<proteinExistence type="predicted"/>
<gene>
    <name evidence="1" type="ORF">ACFQ5X_44900</name>
</gene>
<organism evidence="1 2">
    <name type="scientific">Streptomyces kaempferi</name>
    <dbReference type="NCBI Taxonomy" id="333725"/>
    <lineage>
        <taxon>Bacteria</taxon>
        <taxon>Bacillati</taxon>
        <taxon>Actinomycetota</taxon>
        <taxon>Actinomycetes</taxon>
        <taxon>Kitasatosporales</taxon>
        <taxon>Streptomycetaceae</taxon>
        <taxon>Streptomyces</taxon>
    </lineage>
</organism>
<evidence type="ECO:0000313" key="2">
    <source>
        <dbReference type="Proteomes" id="UP001597058"/>
    </source>
</evidence>
<sequence length="54" mass="5655">MVVEPAAREAEGPLQQDAGGRLLPVEFVEFVAPVLDRVVAGHESSPRRSTAGVG</sequence>